<proteinExistence type="predicted"/>
<sequence length="38" mass="4149">MVPKPDSVQADDLTFIMLNLPTLLLRTSSSAMALEIES</sequence>
<dbReference type="AlphaFoldDB" id="W2YU47"/>
<protein>
    <submittedName>
        <fullName evidence="1">Uncharacterized protein</fullName>
    </submittedName>
</protein>
<name>W2YU47_PHYNI</name>
<reference evidence="1 2" key="1">
    <citation type="submission" date="2013-11" db="EMBL/GenBank/DDBJ databases">
        <title>The Genome Sequence of Phytophthora parasitica P10297.</title>
        <authorList>
            <consortium name="The Broad Institute Genomics Platform"/>
            <person name="Russ C."/>
            <person name="Tyler B."/>
            <person name="Panabieres F."/>
            <person name="Shan W."/>
            <person name="Tripathy S."/>
            <person name="Grunwald N."/>
            <person name="Machado M."/>
            <person name="Johnson C.S."/>
            <person name="Walker B."/>
            <person name="Young S.K."/>
            <person name="Zeng Q."/>
            <person name="Gargeya S."/>
            <person name="Fitzgerald M."/>
            <person name="Haas B."/>
            <person name="Abouelleil A."/>
            <person name="Allen A.W."/>
            <person name="Alvarado L."/>
            <person name="Arachchi H.M."/>
            <person name="Berlin A.M."/>
            <person name="Chapman S.B."/>
            <person name="Gainer-Dewar J."/>
            <person name="Goldberg J."/>
            <person name="Griggs A."/>
            <person name="Gujja S."/>
            <person name="Hansen M."/>
            <person name="Howarth C."/>
            <person name="Imamovic A."/>
            <person name="Ireland A."/>
            <person name="Larimer J."/>
            <person name="McCowan C."/>
            <person name="Murphy C."/>
            <person name="Pearson M."/>
            <person name="Poon T.W."/>
            <person name="Priest M."/>
            <person name="Roberts A."/>
            <person name="Saif S."/>
            <person name="Shea T."/>
            <person name="Sisk P."/>
            <person name="Sykes S."/>
            <person name="Wortman J."/>
            <person name="Nusbaum C."/>
            <person name="Birren B."/>
        </authorList>
    </citation>
    <scope>NUCLEOTIDE SEQUENCE [LARGE SCALE GENOMIC DNA]</scope>
    <source>
        <strain evidence="1 2">P10297</strain>
    </source>
</reference>
<comment type="caution">
    <text evidence="1">The sequence shown here is derived from an EMBL/GenBank/DDBJ whole genome shotgun (WGS) entry which is preliminary data.</text>
</comment>
<organism evidence="1 2">
    <name type="scientific">Phytophthora nicotianae P10297</name>
    <dbReference type="NCBI Taxonomy" id="1317064"/>
    <lineage>
        <taxon>Eukaryota</taxon>
        <taxon>Sar</taxon>
        <taxon>Stramenopiles</taxon>
        <taxon>Oomycota</taxon>
        <taxon>Peronosporomycetes</taxon>
        <taxon>Peronosporales</taxon>
        <taxon>Peronosporaceae</taxon>
        <taxon>Phytophthora</taxon>
    </lineage>
</organism>
<dbReference type="EMBL" id="ANIY01002945">
    <property type="protein sequence ID" value="ETP38236.1"/>
    <property type="molecule type" value="Genomic_DNA"/>
</dbReference>
<gene>
    <name evidence="1" type="ORF">F442_14106</name>
</gene>
<evidence type="ECO:0000313" key="1">
    <source>
        <dbReference type="EMBL" id="ETP38236.1"/>
    </source>
</evidence>
<evidence type="ECO:0000313" key="2">
    <source>
        <dbReference type="Proteomes" id="UP000018948"/>
    </source>
</evidence>
<accession>W2YU47</accession>
<dbReference type="Proteomes" id="UP000018948">
    <property type="component" value="Unassembled WGS sequence"/>
</dbReference>